<dbReference type="SMART" id="SM00198">
    <property type="entry name" value="SCP"/>
    <property type="match status" value="1"/>
</dbReference>
<name>A0A2P4R876_9LACO</name>
<gene>
    <name evidence="3" type="ORF">C2R26_02945</name>
</gene>
<dbReference type="Gene3D" id="3.40.33.10">
    <property type="entry name" value="CAP"/>
    <property type="match status" value="1"/>
</dbReference>
<accession>A0A2P4R876</accession>
<proteinExistence type="predicted"/>
<dbReference type="EMBL" id="PPWZ01000017">
    <property type="protein sequence ID" value="POH37467.1"/>
    <property type="molecule type" value="Genomic_DNA"/>
</dbReference>
<dbReference type="PANTHER" id="PTHR31157">
    <property type="entry name" value="SCP DOMAIN-CONTAINING PROTEIN"/>
    <property type="match status" value="1"/>
</dbReference>
<dbReference type="Pfam" id="PF03217">
    <property type="entry name" value="SlpA"/>
    <property type="match status" value="1"/>
</dbReference>
<dbReference type="InterPro" id="IPR024968">
    <property type="entry name" value="SlpA_C_lactobacillus"/>
</dbReference>
<dbReference type="Pfam" id="PF00188">
    <property type="entry name" value="CAP"/>
    <property type="match status" value="1"/>
</dbReference>
<dbReference type="SUPFAM" id="SSF55797">
    <property type="entry name" value="PR-1-like"/>
    <property type="match status" value="1"/>
</dbReference>
<reference evidence="3" key="1">
    <citation type="submission" date="2018-01" db="EMBL/GenBank/DDBJ databases">
        <title>Genome sequnecing of Lactobacillus formosensis KACC 18721.</title>
        <authorList>
            <person name="Kim S.-J."/>
            <person name="Heo J."/>
        </authorList>
    </citation>
    <scope>NUCLEOTIDE SEQUENCE</scope>
    <source>
        <strain evidence="3">KACC 18721</strain>
    </source>
</reference>
<dbReference type="InterPro" id="IPR035940">
    <property type="entry name" value="CAP_sf"/>
</dbReference>
<dbReference type="CDD" id="cd05379">
    <property type="entry name" value="CAP_bacterial"/>
    <property type="match status" value="1"/>
</dbReference>
<feature type="domain" description="SCP" evidence="2">
    <location>
        <begin position="222"/>
        <end position="346"/>
    </location>
</feature>
<protein>
    <submittedName>
        <fullName evidence="3">CAP domain-containing protein</fullName>
    </submittedName>
</protein>
<evidence type="ECO:0000259" key="2">
    <source>
        <dbReference type="SMART" id="SM00198"/>
    </source>
</evidence>
<feature type="chain" id="PRO_5015171451" evidence="1">
    <location>
        <begin position="31"/>
        <end position="351"/>
    </location>
</feature>
<evidence type="ECO:0000256" key="1">
    <source>
        <dbReference type="SAM" id="SignalP"/>
    </source>
</evidence>
<comment type="caution">
    <text evidence="3">The sequence shown here is derived from an EMBL/GenBank/DDBJ whole genome shotgun (WGS) entry which is preliminary data.</text>
</comment>
<sequence>MRLSKSFSIIAALTFGITGALLFNENSANAATVATVTAPGYAHLYTKDGTLITNRGLGTNTPWLVGQTVQINGTTFYQVATNEYLSSKDSTLNTSTNTSSSTLKGKVVLGVSQLFNDQTNSVESNNILGNNTEWNIGRIIVNKYNQIFVQVSSHEYADGSTMLFQQNPTNIERIDDFGLAVENNADDAQKASLGNTTWTNTNIPYNPSGSTTTNKDDTSVSNIQQAILNSMNSERTSKGVAPLTLNNALNQTAMTRASEISQSFSHTRPDGSPFYTAFPYLSSFEENIAWRTNSSFNGDANKLASIIMDSFRAETFTPNHYTNVVSTDVNKVGIGVYTANGKTYISEDFSD</sequence>
<organism evidence="3">
    <name type="scientific">Companilactobacillus formosensis</name>
    <dbReference type="NCBI Taxonomy" id="1617889"/>
    <lineage>
        <taxon>Bacteria</taxon>
        <taxon>Bacillati</taxon>
        <taxon>Bacillota</taxon>
        <taxon>Bacilli</taxon>
        <taxon>Lactobacillales</taxon>
        <taxon>Lactobacillaceae</taxon>
        <taxon>Companilactobacillus</taxon>
    </lineage>
</organism>
<feature type="signal peptide" evidence="1">
    <location>
        <begin position="1"/>
        <end position="30"/>
    </location>
</feature>
<dbReference type="AlphaFoldDB" id="A0A2P4R876"/>
<dbReference type="InterPro" id="IPR014044">
    <property type="entry name" value="CAP_dom"/>
</dbReference>
<keyword evidence="1" id="KW-0732">Signal</keyword>
<dbReference type="PANTHER" id="PTHR31157:SF1">
    <property type="entry name" value="SCP DOMAIN-CONTAINING PROTEIN"/>
    <property type="match status" value="1"/>
</dbReference>
<evidence type="ECO:0000313" key="3">
    <source>
        <dbReference type="EMBL" id="POH37467.1"/>
    </source>
</evidence>